<dbReference type="Gene3D" id="3.40.50.1010">
    <property type="entry name" value="5'-nuclease"/>
    <property type="match status" value="1"/>
</dbReference>
<keyword evidence="8" id="KW-0800">Toxin</keyword>
<evidence type="ECO:0000256" key="5">
    <source>
        <dbReference type="ARBA" id="ARBA00022801"/>
    </source>
</evidence>
<dbReference type="GO" id="GO:0000287">
    <property type="term" value="F:magnesium ion binding"/>
    <property type="evidence" value="ECO:0007669"/>
    <property type="project" value="UniProtKB-UniRule"/>
</dbReference>
<name>A0A3S4VGY6_9ACTN</name>
<evidence type="ECO:0000256" key="2">
    <source>
        <dbReference type="ARBA" id="ARBA00022649"/>
    </source>
</evidence>
<dbReference type="RefSeq" id="WP_061788057.1">
    <property type="nucleotide sequence ID" value="NZ_CAUVFS010000020.1"/>
</dbReference>
<dbReference type="InterPro" id="IPR050556">
    <property type="entry name" value="Type_II_TA_system_RNase"/>
</dbReference>
<dbReference type="GO" id="GO:0016787">
    <property type="term" value="F:hydrolase activity"/>
    <property type="evidence" value="ECO:0007669"/>
    <property type="project" value="UniProtKB-KW"/>
</dbReference>
<evidence type="ECO:0000259" key="9">
    <source>
        <dbReference type="Pfam" id="PF01850"/>
    </source>
</evidence>
<evidence type="ECO:0000256" key="6">
    <source>
        <dbReference type="ARBA" id="ARBA00022842"/>
    </source>
</evidence>
<dbReference type="SUPFAM" id="SSF88723">
    <property type="entry name" value="PIN domain-like"/>
    <property type="match status" value="1"/>
</dbReference>
<dbReference type="AlphaFoldDB" id="A0A3S4VGY6"/>
<evidence type="ECO:0000256" key="1">
    <source>
        <dbReference type="ARBA" id="ARBA00001946"/>
    </source>
</evidence>
<gene>
    <name evidence="8" type="primary">vapC</name>
    <name evidence="10" type="ORF">NCTC12967_00011</name>
</gene>
<dbReference type="GeneID" id="64405524"/>
<dbReference type="InterPro" id="IPR029060">
    <property type="entry name" value="PIN-like_dom_sf"/>
</dbReference>
<dbReference type="InterPro" id="IPR022907">
    <property type="entry name" value="VapC_family"/>
</dbReference>
<dbReference type="Pfam" id="PF01850">
    <property type="entry name" value="PIN"/>
    <property type="match status" value="1"/>
</dbReference>
<organism evidence="10 11">
    <name type="scientific">Arachnia propionica</name>
    <dbReference type="NCBI Taxonomy" id="1750"/>
    <lineage>
        <taxon>Bacteria</taxon>
        <taxon>Bacillati</taxon>
        <taxon>Actinomycetota</taxon>
        <taxon>Actinomycetes</taxon>
        <taxon>Propionibacteriales</taxon>
        <taxon>Propionibacteriaceae</taxon>
        <taxon>Arachnia</taxon>
    </lineage>
</organism>
<evidence type="ECO:0000313" key="10">
    <source>
        <dbReference type="EMBL" id="VEH68756.1"/>
    </source>
</evidence>
<keyword evidence="4 8" id="KW-0479">Metal-binding</keyword>
<accession>A0A3S4VGY6</accession>
<proteinExistence type="inferred from homology"/>
<dbReference type="CDD" id="cd09871">
    <property type="entry name" value="PIN_MtVapC28-VapC30-like"/>
    <property type="match status" value="1"/>
</dbReference>
<evidence type="ECO:0000256" key="3">
    <source>
        <dbReference type="ARBA" id="ARBA00022722"/>
    </source>
</evidence>
<feature type="binding site" evidence="8">
    <location>
        <position position="100"/>
    </location>
    <ligand>
        <name>Mg(2+)</name>
        <dbReference type="ChEBI" id="CHEBI:18420"/>
    </ligand>
</feature>
<comment type="similarity">
    <text evidence="7 8">Belongs to the PINc/VapC protein family.</text>
</comment>
<keyword evidence="5 8" id="KW-0378">Hydrolase</keyword>
<keyword evidence="11" id="KW-1185">Reference proteome</keyword>
<protein>
    <recommendedName>
        <fullName evidence="8">Ribonuclease VapC</fullName>
        <shortName evidence="8">RNase VapC</shortName>
        <ecNumber evidence="8">3.1.-.-</ecNumber>
    </recommendedName>
    <alternativeName>
        <fullName evidence="8">Toxin VapC</fullName>
    </alternativeName>
</protein>
<keyword evidence="3 8" id="KW-0540">Nuclease</keyword>
<dbReference type="PANTHER" id="PTHR33653">
    <property type="entry name" value="RIBONUCLEASE VAPC2"/>
    <property type="match status" value="1"/>
</dbReference>
<evidence type="ECO:0000313" key="11">
    <source>
        <dbReference type="Proteomes" id="UP000273044"/>
    </source>
</evidence>
<dbReference type="Proteomes" id="UP000273044">
    <property type="component" value="Chromosome"/>
</dbReference>
<evidence type="ECO:0000256" key="7">
    <source>
        <dbReference type="ARBA" id="ARBA00038093"/>
    </source>
</evidence>
<feature type="domain" description="PIN" evidence="9">
    <location>
        <begin position="1"/>
        <end position="125"/>
    </location>
</feature>
<evidence type="ECO:0000256" key="4">
    <source>
        <dbReference type="ARBA" id="ARBA00022723"/>
    </source>
</evidence>
<dbReference type="PANTHER" id="PTHR33653:SF1">
    <property type="entry name" value="RIBONUCLEASE VAPC2"/>
    <property type="match status" value="1"/>
</dbReference>
<dbReference type="HAMAP" id="MF_00265">
    <property type="entry name" value="VapC_Nob1"/>
    <property type="match status" value="1"/>
</dbReference>
<keyword evidence="2 8" id="KW-1277">Toxin-antitoxin system</keyword>
<reference evidence="10 11" key="1">
    <citation type="submission" date="2018-12" db="EMBL/GenBank/DDBJ databases">
        <authorList>
            <consortium name="Pathogen Informatics"/>
        </authorList>
    </citation>
    <scope>NUCLEOTIDE SEQUENCE [LARGE SCALE GENOMIC DNA]</scope>
    <source>
        <strain evidence="10 11">NCTC12967</strain>
    </source>
</reference>
<dbReference type="InterPro" id="IPR002716">
    <property type="entry name" value="PIN_dom"/>
</dbReference>
<feature type="binding site" evidence="8">
    <location>
        <position position="4"/>
    </location>
    <ligand>
        <name>Mg(2+)</name>
        <dbReference type="ChEBI" id="CHEBI:18420"/>
    </ligand>
</feature>
<evidence type="ECO:0000256" key="8">
    <source>
        <dbReference type="HAMAP-Rule" id="MF_00265"/>
    </source>
</evidence>
<dbReference type="EMBL" id="LR134406">
    <property type="protein sequence ID" value="VEH68756.1"/>
    <property type="molecule type" value="Genomic_DNA"/>
</dbReference>
<sequence>MIVDSSALIALILQEPGHQKIGRVLRAEDKLHMSAVTWVELGVVADRRLSEANQRRLDAMIDGLGIVLVPLSAVQARRARQAHRRYGPGSGSSARLNMGDCFSYALAIELDEPLLFVGDDFAHTDVQQVDLDG</sequence>
<dbReference type="GO" id="GO:0090729">
    <property type="term" value="F:toxin activity"/>
    <property type="evidence" value="ECO:0007669"/>
    <property type="project" value="UniProtKB-KW"/>
</dbReference>
<dbReference type="EC" id="3.1.-.-" evidence="8"/>
<comment type="function">
    <text evidence="8">Toxic component of a toxin-antitoxin (TA) system. An RNase.</text>
</comment>
<comment type="cofactor">
    <cofactor evidence="1 8">
        <name>Mg(2+)</name>
        <dbReference type="ChEBI" id="CHEBI:18420"/>
    </cofactor>
</comment>
<keyword evidence="6 8" id="KW-0460">Magnesium</keyword>
<dbReference type="GO" id="GO:0004540">
    <property type="term" value="F:RNA nuclease activity"/>
    <property type="evidence" value="ECO:0007669"/>
    <property type="project" value="InterPro"/>
</dbReference>